<accession>A0ABU8BG69</accession>
<organism evidence="2 3">
    <name type="scientific">Bradyrhizobium algeriense</name>
    <dbReference type="NCBI Taxonomy" id="634784"/>
    <lineage>
        <taxon>Bacteria</taxon>
        <taxon>Pseudomonadati</taxon>
        <taxon>Pseudomonadota</taxon>
        <taxon>Alphaproteobacteria</taxon>
        <taxon>Hyphomicrobiales</taxon>
        <taxon>Nitrobacteraceae</taxon>
        <taxon>Bradyrhizobium</taxon>
    </lineage>
</organism>
<name>A0ABU8BG69_9BRAD</name>
<sequence length="35" mass="3890">MNWGHIVRNFAIAIGITFVTAVGIFLAIRFLQSVL</sequence>
<keyword evidence="1" id="KW-0472">Membrane</keyword>
<evidence type="ECO:0000313" key="3">
    <source>
        <dbReference type="Proteomes" id="UP001364224"/>
    </source>
</evidence>
<comment type="caution">
    <text evidence="2">The sequence shown here is derived from an EMBL/GenBank/DDBJ whole genome shotgun (WGS) entry which is preliminary data.</text>
</comment>
<reference evidence="2 3" key="1">
    <citation type="submission" date="2024-02" db="EMBL/GenBank/DDBJ databases">
        <title>Adaptive strategies in a cosmopolitan and abundant soil bacterium.</title>
        <authorList>
            <person name="Carini P."/>
        </authorList>
    </citation>
    <scope>NUCLEOTIDE SEQUENCE [LARGE SCALE GENOMIC DNA]</scope>
    <source>
        <strain evidence="2 3">AZCC 1608</strain>
    </source>
</reference>
<dbReference type="Proteomes" id="UP001364224">
    <property type="component" value="Unassembled WGS sequence"/>
</dbReference>
<keyword evidence="1" id="KW-0812">Transmembrane</keyword>
<proteinExistence type="predicted"/>
<gene>
    <name evidence="2" type="ORF">V1286_005074</name>
</gene>
<dbReference type="EMBL" id="JAZHRV010000001">
    <property type="protein sequence ID" value="MEH2557545.1"/>
    <property type="molecule type" value="Genomic_DNA"/>
</dbReference>
<keyword evidence="1" id="KW-1133">Transmembrane helix</keyword>
<feature type="transmembrane region" description="Helical" evidence="1">
    <location>
        <begin position="6"/>
        <end position="31"/>
    </location>
</feature>
<protein>
    <submittedName>
        <fullName evidence="2">Uncharacterized protein</fullName>
    </submittedName>
</protein>
<keyword evidence="3" id="KW-1185">Reference proteome</keyword>
<evidence type="ECO:0000313" key="2">
    <source>
        <dbReference type="EMBL" id="MEH2557545.1"/>
    </source>
</evidence>
<evidence type="ECO:0000256" key="1">
    <source>
        <dbReference type="SAM" id="Phobius"/>
    </source>
</evidence>